<name>A0A2P2K5A9_RHIMU</name>
<evidence type="ECO:0000313" key="1">
    <source>
        <dbReference type="EMBL" id="MBX00889.1"/>
    </source>
</evidence>
<protein>
    <submittedName>
        <fullName evidence="1">Uncharacterized protein</fullName>
    </submittedName>
</protein>
<organism evidence="1">
    <name type="scientific">Rhizophora mucronata</name>
    <name type="common">Asiatic mangrove</name>
    <dbReference type="NCBI Taxonomy" id="61149"/>
    <lineage>
        <taxon>Eukaryota</taxon>
        <taxon>Viridiplantae</taxon>
        <taxon>Streptophyta</taxon>
        <taxon>Embryophyta</taxon>
        <taxon>Tracheophyta</taxon>
        <taxon>Spermatophyta</taxon>
        <taxon>Magnoliopsida</taxon>
        <taxon>eudicotyledons</taxon>
        <taxon>Gunneridae</taxon>
        <taxon>Pentapetalae</taxon>
        <taxon>rosids</taxon>
        <taxon>fabids</taxon>
        <taxon>Malpighiales</taxon>
        <taxon>Rhizophoraceae</taxon>
        <taxon>Rhizophora</taxon>
    </lineage>
</organism>
<dbReference type="AlphaFoldDB" id="A0A2P2K5A9"/>
<dbReference type="EMBL" id="GGEC01020405">
    <property type="protein sequence ID" value="MBX00889.1"/>
    <property type="molecule type" value="Transcribed_RNA"/>
</dbReference>
<reference evidence="1" key="1">
    <citation type="submission" date="2018-02" db="EMBL/GenBank/DDBJ databases">
        <title>Rhizophora mucronata_Transcriptome.</title>
        <authorList>
            <person name="Meera S.P."/>
            <person name="Sreeshan A."/>
            <person name="Augustine A."/>
        </authorList>
    </citation>
    <scope>NUCLEOTIDE SEQUENCE</scope>
    <source>
        <tissue evidence="1">Leaf</tissue>
    </source>
</reference>
<proteinExistence type="predicted"/>
<accession>A0A2P2K5A9</accession>
<sequence length="91" mass="10349">MFFHRRAAESTACPSTNGKLEFPCLQFFKLKVPRNSKAPPNSVVLSVAIFLENIKPTKPPVIIKPPLGKNVSREWIDDCDLMKRSKKPERL</sequence>